<dbReference type="InterPro" id="IPR058245">
    <property type="entry name" value="NreC/VraR/RcsB-like_REC"/>
</dbReference>
<organism evidence="3 4">
    <name type="scientific">Undibacterium nitidum</name>
    <dbReference type="NCBI Taxonomy" id="2762298"/>
    <lineage>
        <taxon>Bacteria</taxon>
        <taxon>Pseudomonadati</taxon>
        <taxon>Pseudomonadota</taxon>
        <taxon>Betaproteobacteria</taxon>
        <taxon>Burkholderiales</taxon>
        <taxon>Oxalobacteraceae</taxon>
        <taxon>Undibacterium</taxon>
    </lineage>
</organism>
<dbReference type="PANTHER" id="PTHR45526:SF1">
    <property type="entry name" value="TRANSCRIPTIONAL REGULATORY PROTEIN DCUR-RELATED"/>
    <property type="match status" value="1"/>
</dbReference>
<evidence type="ECO:0000259" key="2">
    <source>
        <dbReference type="PROSITE" id="PS50110"/>
    </source>
</evidence>
<dbReference type="Pfam" id="PF00072">
    <property type="entry name" value="Response_reg"/>
    <property type="match status" value="1"/>
</dbReference>
<dbReference type="RefSeq" id="WP_186915266.1">
    <property type="nucleotide sequence ID" value="NZ_JACOFZ010000001.1"/>
</dbReference>
<sequence length="124" mass="13733">MNLFIIEDSLLIQNRLVRFIEELPDVSIVGVSAEIAGAYDKIVDTHADAMILDIQLSDGNGLGLLKKIKSSIPEVRVVVLTNHSNEANRMQALRAGADSFLDKSTDFEQIPNILQRWQTHGPAH</sequence>
<keyword evidence="1" id="KW-0597">Phosphoprotein</keyword>
<keyword evidence="4" id="KW-1185">Reference proteome</keyword>
<comment type="caution">
    <text evidence="3">The sequence shown here is derived from an EMBL/GenBank/DDBJ whole genome shotgun (WGS) entry which is preliminary data.</text>
</comment>
<feature type="domain" description="Response regulatory" evidence="2">
    <location>
        <begin position="2"/>
        <end position="118"/>
    </location>
</feature>
<evidence type="ECO:0000256" key="1">
    <source>
        <dbReference type="PROSITE-ProRule" id="PRU00169"/>
    </source>
</evidence>
<feature type="modified residue" description="4-aspartylphosphate" evidence="1">
    <location>
        <position position="53"/>
    </location>
</feature>
<dbReference type="InterPro" id="IPR051271">
    <property type="entry name" value="2C-system_Tx_regulators"/>
</dbReference>
<reference evidence="3" key="1">
    <citation type="submission" date="2020-08" db="EMBL/GenBank/DDBJ databases">
        <title>Novel species isolated from subtropical streams in China.</title>
        <authorList>
            <person name="Lu H."/>
        </authorList>
    </citation>
    <scope>NUCLEOTIDE SEQUENCE</scope>
    <source>
        <strain evidence="3">LX22W</strain>
    </source>
</reference>
<evidence type="ECO:0000313" key="4">
    <source>
        <dbReference type="Proteomes" id="UP000627446"/>
    </source>
</evidence>
<dbReference type="InterPro" id="IPR001789">
    <property type="entry name" value="Sig_transdc_resp-reg_receiver"/>
</dbReference>
<name>A0A923KN33_9BURK</name>
<dbReference type="EMBL" id="JACOFZ010000001">
    <property type="protein sequence ID" value="MBC3880203.1"/>
    <property type="molecule type" value="Genomic_DNA"/>
</dbReference>
<protein>
    <submittedName>
        <fullName evidence="3">Response regulator transcription factor</fullName>
    </submittedName>
</protein>
<dbReference type="PANTHER" id="PTHR45526">
    <property type="entry name" value="TRANSCRIPTIONAL REGULATORY PROTEIN DPIA"/>
    <property type="match status" value="1"/>
</dbReference>
<dbReference type="SUPFAM" id="SSF52172">
    <property type="entry name" value="CheY-like"/>
    <property type="match status" value="1"/>
</dbReference>
<gene>
    <name evidence="3" type="ORF">H8K36_02330</name>
</gene>
<accession>A0A923KN33</accession>
<dbReference type="CDD" id="cd17535">
    <property type="entry name" value="REC_NarL-like"/>
    <property type="match status" value="1"/>
</dbReference>
<dbReference type="Proteomes" id="UP000627446">
    <property type="component" value="Unassembled WGS sequence"/>
</dbReference>
<dbReference type="PROSITE" id="PS50110">
    <property type="entry name" value="RESPONSE_REGULATORY"/>
    <property type="match status" value="1"/>
</dbReference>
<dbReference type="Gene3D" id="3.40.50.2300">
    <property type="match status" value="1"/>
</dbReference>
<dbReference type="GO" id="GO:0000156">
    <property type="term" value="F:phosphorelay response regulator activity"/>
    <property type="evidence" value="ECO:0007669"/>
    <property type="project" value="TreeGrafter"/>
</dbReference>
<dbReference type="SMART" id="SM00448">
    <property type="entry name" value="REC"/>
    <property type="match status" value="1"/>
</dbReference>
<proteinExistence type="predicted"/>
<dbReference type="AlphaFoldDB" id="A0A923KN33"/>
<evidence type="ECO:0000313" key="3">
    <source>
        <dbReference type="EMBL" id="MBC3880203.1"/>
    </source>
</evidence>
<dbReference type="InterPro" id="IPR011006">
    <property type="entry name" value="CheY-like_superfamily"/>
</dbReference>